<dbReference type="OrthoDB" id="5022466at2"/>
<dbReference type="RefSeq" id="WP_133520653.1">
    <property type="nucleotide sequence ID" value="NZ_SNVW01000011.1"/>
</dbReference>
<dbReference type="Proteomes" id="UP000295764">
    <property type="component" value="Unassembled WGS sequence"/>
</dbReference>
<sequence length="98" mass="11197">MSEEHRWGPPEHQDVPIYAADSLPLDEIGSPESVDPPQPVWIDRLEFEQIGQLVKVKAFAVARSDVAVFVEIAWQGRPQRAWVPRSSVTVRRLTPRRD</sequence>
<accession>A0A4R6DD99</accession>
<protein>
    <submittedName>
        <fullName evidence="1">Uncharacterized protein</fullName>
    </submittedName>
</protein>
<proteinExistence type="predicted"/>
<reference evidence="1 2" key="1">
    <citation type="submission" date="2019-03" db="EMBL/GenBank/DDBJ databases">
        <title>Genomic analyses of the natural microbiome of Caenorhabditis elegans.</title>
        <authorList>
            <person name="Samuel B."/>
        </authorList>
    </citation>
    <scope>NUCLEOTIDE SEQUENCE [LARGE SCALE GENOMIC DNA]</scope>
    <source>
        <strain evidence="1 2">JUb65</strain>
    </source>
</reference>
<organism evidence="1 2">
    <name type="scientific">Curtobacterium flaccumfaciens</name>
    <dbReference type="NCBI Taxonomy" id="2035"/>
    <lineage>
        <taxon>Bacteria</taxon>
        <taxon>Bacillati</taxon>
        <taxon>Actinomycetota</taxon>
        <taxon>Actinomycetes</taxon>
        <taxon>Micrococcales</taxon>
        <taxon>Microbacteriaceae</taxon>
        <taxon>Curtobacterium</taxon>
    </lineage>
</organism>
<comment type="caution">
    <text evidence="1">The sequence shown here is derived from an EMBL/GenBank/DDBJ whole genome shotgun (WGS) entry which is preliminary data.</text>
</comment>
<evidence type="ECO:0000313" key="1">
    <source>
        <dbReference type="EMBL" id="TDN42546.1"/>
    </source>
</evidence>
<evidence type="ECO:0000313" key="2">
    <source>
        <dbReference type="Proteomes" id="UP000295764"/>
    </source>
</evidence>
<name>A0A4R6DD99_9MICO</name>
<dbReference type="AlphaFoldDB" id="A0A4R6DD99"/>
<dbReference type="EMBL" id="SNVW01000011">
    <property type="protein sequence ID" value="TDN42546.1"/>
    <property type="molecule type" value="Genomic_DNA"/>
</dbReference>
<gene>
    <name evidence="1" type="ORF">EDF64_11121</name>
</gene>